<keyword evidence="9 15" id="KW-0472">Membrane</keyword>
<evidence type="ECO:0000259" key="17">
    <source>
        <dbReference type="Pfam" id="PF22936"/>
    </source>
</evidence>
<evidence type="ECO:0000256" key="8">
    <source>
        <dbReference type="ARBA" id="ARBA00022989"/>
    </source>
</evidence>
<dbReference type="Proteomes" id="UP000734854">
    <property type="component" value="Unassembled WGS sequence"/>
</dbReference>
<evidence type="ECO:0000256" key="12">
    <source>
        <dbReference type="ARBA" id="ARBA00023277"/>
    </source>
</evidence>
<keyword evidence="10" id="KW-0325">Glycoprotein</keyword>
<evidence type="ECO:0000256" key="13">
    <source>
        <dbReference type="ARBA" id="ARBA00030350"/>
    </source>
</evidence>
<keyword evidence="5" id="KW-0808">Transferase</keyword>
<gene>
    <name evidence="18" type="ORF">ZIOFF_026484</name>
</gene>
<keyword evidence="19" id="KW-1185">Reference proteome</keyword>
<comment type="caution">
    <text evidence="18">The sequence shown here is derived from an EMBL/GenBank/DDBJ whole genome shotgun (WGS) entry which is preliminary data.</text>
</comment>
<feature type="domain" description="Retrovirus-related Pol polyprotein from transposon TNT 1-94-like beta-barrel" evidence="17">
    <location>
        <begin position="776"/>
        <end position="850"/>
    </location>
</feature>
<evidence type="ECO:0000256" key="7">
    <source>
        <dbReference type="ARBA" id="ARBA00022968"/>
    </source>
</evidence>
<feature type="region of interest" description="Disordered" evidence="14">
    <location>
        <begin position="1"/>
        <end position="25"/>
    </location>
</feature>
<feature type="transmembrane region" description="Helical" evidence="15">
    <location>
        <begin position="131"/>
        <end position="154"/>
    </location>
</feature>
<evidence type="ECO:0000256" key="11">
    <source>
        <dbReference type="ARBA" id="ARBA00023253"/>
    </source>
</evidence>
<organism evidence="18 19">
    <name type="scientific">Zingiber officinale</name>
    <name type="common">Ginger</name>
    <name type="synonym">Amomum zingiber</name>
    <dbReference type="NCBI Taxonomy" id="94328"/>
    <lineage>
        <taxon>Eukaryota</taxon>
        <taxon>Viridiplantae</taxon>
        <taxon>Streptophyta</taxon>
        <taxon>Embryophyta</taxon>
        <taxon>Tracheophyta</taxon>
        <taxon>Spermatophyta</taxon>
        <taxon>Magnoliopsida</taxon>
        <taxon>Liliopsida</taxon>
        <taxon>Zingiberales</taxon>
        <taxon>Zingiberaceae</taxon>
        <taxon>Zingiber</taxon>
    </lineage>
</organism>
<dbReference type="GO" id="GO:0005794">
    <property type="term" value="C:Golgi apparatus"/>
    <property type="evidence" value="ECO:0007669"/>
    <property type="project" value="TreeGrafter"/>
</dbReference>
<protein>
    <recommendedName>
        <fullName evidence="13">O-fucosyltransferase family protein</fullName>
    </recommendedName>
</protein>
<accession>A0A8J5GXY3</accession>
<evidence type="ECO:0000256" key="10">
    <source>
        <dbReference type="ARBA" id="ARBA00023180"/>
    </source>
</evidence>
<dbReference type="InterPro" id="IPR029472">
    <property type="entry name" value="Copia-like_N"/>
</dbReference>
<dbReference type="InterPro" id="IPR054722">
    <property type="entry name" value="PolX-like_BBD"/>
</dbReference>
<evidence type="ECO:0000256" key="15">
    <source>
        <dbReference type="SAM" id="Phobius"/>
    </source>
</evidence>
<dbReference type="InterPro" id="IPR019378">
    <property type="entry name" value="GDP-Fuc_O-FucTrfase"/>
</dbReference>
<dbReference type="Pfam" id="PF22936">
    <property type="entry name" value="Pol_BBD"/>
    <property type="match status" value="1"/>
</dbReference>
<evidence type="ECO:0000256" key="14">
    <source>
        <dbReference type="SAM" id="MobiDB-lite"/>
    </source>
</evidence>
<dbReference type="EMBL" id="JACMSC010000007">
    <property type="protein sequence ID" value="KAG6516037.1"/>
    <property type="molecule type" value="Genomic_DNA"/>
</dbReference>
<evidence type="ECO:0000313" key="18">
    <source>
        <dbReference type="EMBL" id="KAG6516037.1"/>
    </source>
</evidence>
<proteinExistence type="inferred from homology"/>
<evidence type="ECO:0000256" key="9">
    <source>
        <dbReference type="ARBA" id="ARBA00023136"/>
    </source>
</evidence>
<dbReference type="PANTHER" id="PTHR31741">
    <property type="entry name" value="OS02G0726500 PROTEIN-RELATED"/>
    <property type="match status" value="1"/>
</dbReference>
<reference evidence="18 19" key="1">
    <citation type="submission" date="2020-08" db="EMBL/GenBank/DDBJ databases">
        <title>Plant Genome Project.</title>
        <authorList>
            <person name="Zhang R.-G."/>
        </authorList>
    </citation>
    <scope>NUCLEOTIDE SEQUENCE [LARGE SCALE GENOMIC DNA]</scope>
    <source>
        <tissue evidence="18">Rhizome</tissue>
    </source>
</reference>
<dbReference type="GO" id="GO:0016757">
    <property type="term" value="F:glycosyltransferase activity"/>
    <property type="evidence" value="ECO:0007669"/>
    <property type="project" value="UniProtKB-KW"/>
</dbReference>
<keyword evidence="6 15" id="KW-0812">Transmembrane</keyword>
<keyword evidence="4" id="KW-0328">Glycosyltransferase</keyword>
<evidence type="ECO:0000256" key="2">
    <source>
        <dbReference type="ARBA" id="ARBA00004881"/>
    </source>
</evidence>
<comment type="pathway">
    <text evidence="2">Glycan metabolism.</text>
</comment>
<evidence type="ECO:0000256" key="6">
    <source>
        <dbReference type="ARBA" id="ARBA00022692"/>
    </source>
</evidence>
<feature type="compositionally biased region" description="Polar residues" evidence="14">
    <location>
        <begin position="52"/>
        <end position="63"/>
    </location>
</feature>
<name>A0A8J5GXY3_ZINOF</name>
<dbReference type="GO" id="GO:0009507">
    <property type="term" value="C:chloroplast"/>
    <property type="evidence" value="ECO:0007669"/>
    <property type="project" value="TreeGrafter"/>
</dbReference>
<dbReference type="GO" id="GO:0006004">
    <property type="term" value="P:fucose metabolic process"/>
    <property type="evidence" value="ECO:0007669"/>
    <property type="project" value="UniProtKB-KW"/>
</dbReference>
<sequence length="1255" mass="139612">MGYQPQFHHHHHHDVDGTHNQVVNSPRYAGSMTRRTHSFKRAAAGSGDIELQINSPRTGSAENPGSPVRDTTESPSAATAAGERMQGGAGSILLHHHQQNLRFRLGVPILGKKQRGPVEMGSRESKKVANFLFLVFISVCLVLGVAKIFASGWFSMRMSDTVRNYQYSGIWAKPKSENFTKCIDHTTKKKIDAKTNGYILINANGGLNQMRFGICDMVAVAKIMKATLVLPSLDHNSYWADNSGFKDLFDWKHFIDSLKDEVHIVETLPAAYTKVEPFLKTPISWSKVSYYKTEVLPLLKRHKVIYFTHTDTRLANNDLPSSIQKLRCHVDYQALKYSSSIQELGSMLVSRMRHDGSPFLALHLRQVLRCNAYCRGCLCAQMRCAHDMKKPLVLVKSRSRDSSVSDVLGRLLRRFGDKELGGDGSYRKNGIAEIVQEKDVARAVVGQVPIPNPNPSRWRIFFLFALAPTKLSSSFLPFSLPRADLLPEAQFTAAAPSRKILMADNTSKTSGISANPMSSSGQVQPVFTMADTGGSGLQIVSEKLFETNYASWAVAVELYVEGHDKLDILHGTKVKPEEKDPSFRTWRHGLTVEFESLKGQILGLDPTPSLEQVYYKILSEEGRKRTMNNKEISTGGPPIGETSVFIGFANKFRPGGTKRQGDRFCRHCKRTNHDSDFCWEKYPEKKPEKFKHNAKKAPNSSNIAIQKLESEETIGSSVSSITGLSSTDIVNLQHLLSRLQASSSASTPVDSTPFQAHTGIRGLGLSVTGPSSYSPWVIDSGATDHMTNAANSFISYSLSSGQEKVIIADGTKATVADKGSIKLTNHFFLSSALHVPSVSINLLSVSSITKQLHCSVTFFPDHCVFQDLETKQTIETGREVGGLYYYQLETTSALKSAAKLVVPQVPQVVSSPIPLDVIENRKDAPSLGKDAPSLGAQSSQDIITYKRRRHKQEPPMDRLVESDALAPDPVKQLSSSVEPTTPLNMNELDLPVAVRKGVRPDITYSVSVVSQYMHAPKTIHMKVVDRILRYEKDMLAFTGCSFNLTSGEDDELRKMRYEVSHWKEKEINGTERRSLGGCPLTPRETALLLKALGFPSSTKIYLVAGEAYGNGSMQYLLNDFPNIFSHATLLSEKELGPLRDHQNMLAGLDYIVALESDAFLYTYDGNMAKAVQGHRRFENFRKTINPDRMNFIKLVDEFDDGIISWKTFSSKVKNLHEDRVGAPYFREPGEFPKLEEFFYANPLPGCICKKQHLVE</sequence>
<evidence type="ECO:0000256" key="4">
    <source>
        <dbReference type="ARBA" id="ARBA00022676"/>
    </source>
</evidence>
<evidence type="ECO:0000256" key="1">
    <source>
        <dbReference type="ARBA" id="ARBA00004606"/>
    </source>
</evidence>
<dbReference type="Pfam" id="PF10250">
    <property type="entry name" value="O-FucT"/>
    <property type="match status" value="2"/>
</dbReference>
<dbReference type="AlphaFoldDB" id="A0A8J5GXY3"/>
<keyword evidence="11" id="KW-0294">Fucose metabolism</keyword>
<evidence type="ECO:0000313" key="19">
    <source>
        <dbReference type="Proteomes" id="UP000734854"/>
    </source>
</evidence>
<evidence type="ECO:0000256" key="3">
    <source>
        <dbReference type="ARBA" id="ARBA00007737"/>
    </source>
</evidence>
<keyword evidence="12" id="KW-0119">Carbohydrate metabolism</keyword>
<comment type="similarity">
    <text evidence="3">Belongs to the glycosyltransferase GT106 family.</text>
</comment>
<keyword evidence="7" id="KW-0735">Signal-anchor</keyword>
<feature type="domain" description="Retrotransposon Copia-like N-terminal" evidence="16">
    <location>
        <begin position="536"/>
        <end position="577"/>
    </location>
</feature>
<keyword evidence="8 15" id="KW-1133">Transmembrane helix</keyword>
<dbReference type="Pfam" id="PF14244">
    <property type="entry name" value="Retrotran_gag_3"/>
    <property type="match status" value="1"/>
</dbReference>
<dbReference type="GO" id="GO:0016020">
    <property type="term" value="C:membrane"/>
    <property type="evidence" value="ECO:0007669"/>
    <property type="project" value="UniProtKB-SubCell"/>
</dbReference>
<evidence type="ECO:0000256" key="5">
    <source>
        <dbReference type="ARBA" id="ARBA00022679"/>
    </source>
</evidence>
<comment type="subcellular location">
    <subcellularLocation>
        <location evidence="1">Membrane</location>
        <topology evidence="1">Single-pass type II membrane protein</topology>
    </subcellularLocation>
</comment>
<feature type="region of interest" description="Disordered" evidence="14">
    <location>
        <begin position="41"/>
        <end position="83"/>
    </location>
</feature>
<dbReference type="PANTHER" id="PTHR31741:SF8">
    <property type="entry name" value="O-FUCOSYLTRANSFERASE 35"/>
    <property type="match status" value="1"/>
</dbReference>
<evidence type="ECO:0000259" key="16">
    <source>
        <dbReference type="Pfam" id="PF14244"/>
    </source>
</evidence>